<evidence type="ECO:0000256" key="3">
    <source>
        <dbReference type="ARBA" id="ARBA00022884"/>
    </source>
</evidence>
<dbReference type="SUPFAM" id="SSF74731">
    <property type="entry name" value="Ribosomal protein L20"/>
    <property type="match status" value="1"/>
</dbReference>
<dbReference type="NCBIfam" id="TIGR01032">
    <property type="entry name" value="rplT_bact"/>
    <property type="match status" value="1"/>
</dbReference>
<comment type="caution">
    <text evidence="9">The sequence shown here is derived from an EMBL/GenBank/DDBJ whole genome shotgun (WGS) entry which is preliminary data.</text>
</comment>
<evidence type="ECO:0000256" key="6">
    <source>
        <dbReference type="ARBA" id="ARBA00035172"/>
    </source>
</evidence>
<reference evidence="9" key="1">
    <citation type="journal article" date="2014" name="Int. J. Syst. Evol. Microbiol.">
        <title>Complete genome of a new Firmicutes species belonging to the dominant human colonic microbiota ('Ruminococcus bicirculans') reveals two chromosomes and a selective capacity to utilize plant glucans.</title>
        <authorList>
            <consortium name="NISC Comparative Sequencing Program"/>
            <person name="Wegmann U."/>
            <person name="Louis P."/>
            <person name="Goesmann A."/>
            <person name="Henrissat B."/>
            <person name="Duncan S.H."/>
            <person name="Flint H.J."/>
        </authorList>
    </citation>
    <scope>NUCLEOTIDE SEQUENCE</scope>
    <source>
        <strain evidence="9">NBRC 107169</strain>
    </source>
</reference>
<evidence type="ECO:0000256" key="4">
    <source>
        <dbReference type="ARBA" id="ARBA00022980"/>
    </source>
</evidence>
<dbReference type="InterPro" id="IPR035566">
    <property type="entry name" value="Ribosomal_protein_bL20_C"/>
</dbReference>
<name>A0ABQ5URI0_9HYPH</name>
<dbReference type="Pfam" id="PF00453">
    <property type="entry name" value="Ribosomal_L20"/>
    <property type="match status" value="1"/>
</dbReference>
<evidence type="ECO:0000256" key="1">
    <source>
        <dbReference type="ARBA" id="ARBA00007698"/>
    </source>
</evidence>
<evidence type="ECO:0000313" key="9">
    <source>
        <dbReference type="EMBL" id="GLQ17267.1"/>
    </source>
</evidence>
<dbReference type="InterPro" id="IPR049946">
    <property type="entry name" value="RIBOSOMAL_L20_CS"/>
</dbReference>
<dbReference type="PRINTS" id="PR00062">
    <property type="entry name" value="RIBOSOMALL20"/>
</dbReference>
<proteinExistence type="inferred from homology"/>
<comment type="function">
    <text evidence="7 8">Binds directly to 23S ribosomal RNA and is necessary for the in vitro assembly process of the 50S ribosomal subunit. It is not involved in the protein synthesizing functions of that subunit.</text>
</comment>
<dbReference type="Gene3D" id="6.10.160.10">
    <property type="match status" value="1"/>
</dbReference>
<sequence>MSRVKRGVTSHARHKKTIKAAKGYYGRRKNTIRIAKQAVEKAGQYAYRDRKARKRNFRALWIQRINAAVREHGLTYGRFIDGLSKAEVAVDRKVLADLAVRNPESFAALVATAKSALGYLKEVDAVTHERVSA</sequence>
<accession>A0ABQ5URI0</accession>
<gene>
    <name evidence="7 9" type="primary">rplT</name>
    <name evidence="9" type="ORF">GCM10007879_15160</name>
</gene>
<dbReference type="EMBL" id="BSNI01000002">
    <property type="protein sequence ID" value="GLQ17267.1"/>
    <property type="molecule type" value="Genomic_DNA"/>
</dbReference>
<keyword evidence="3 7" id="KW-0694">RNA-binding</keyword>
<reference evidence="9" key="2">
    <citation type="submission" date="2023-01" db="EMBL/GenBank/DDBJ databases">
        <title>Draft genome sequence of Maritalea porphyrae strain NBRC 107169.</title>
        <authorList>
            <person name="Sun Q."/>
            <person name="Mori K."/>
        </authorList>
    </citation>
    <scope>NUCLEOTIDE SEQUENCE</scope>
    <source>
        <strain evidence="9">NBRC 107169</strain>
    </source>
</reference>
<dbReference type="CDD" id="cd07026">
    <property type="entry name" value="Ribosomal_L20"/>
    <property type="match status" value="1"/>
</dbReference>
<keyword evidence="5 7" id="KW-0687">Ribonucleoprotein</keyword>
<dbReference type="PROSITE" id="PS00937">
    <property type="entry name" value="RIBOSOMAL_L20"/>
    <property type="match status" value="1"/>
</dbReference>
<dbReference type="Proteomes" id="UP001161405">
    <property type="component" value="Unassembled WGS sequence"/>
</dbReference>
<dbReference type="RefSeq" id="WP_284363273.1">
    <property type="nucleotide sequence ID" value="NZ_BSNI01000002.1"/>
</dbReference>
<dbReference type="InterPro" id="IPR005813">
    <property type="entry name" value="Ribosomal_bL20"/>
</dbReference>
<evidence type="ECO:0000256" key="2">
    <source>
        <dbReference type="ARBA" id="ARBA00022730"/>
    </source>
</evidence>
<organism evidence="9 10">
    <name type="scientific">Maritalea porphyrae</name>
    <dbReference type="NCBI Taxonomy" id="880732"/>
    <lineage>
        <taxon>Bacteria</taxon>
        <taxon>Pseudomonadati</taxon>
        <taxon>Pseudomonadota</taxon>
        <taxon>Alphaproteobacteria</taxon>
        <taxon>Hyphomicrobiales</taxon>
        <taxon>Devosiaceae</taxon>
        <taxon>Maritalea</taxon>
    </lineage>
</organism>
<dbReference type="HAMAP" id="MF_00382">
    <property type="entry name" value="Ribosomal_bL20"/>
    <property type="match status" value="1"/>
</dbReference>
<evidence type="ECO:0000256" key="7">
    <source>
        <dbReference type="HAMAP-Rule" id="MF_00382"/>
    </source>
</evidence>
<keyword evidence="2 7" id="KW-0699">rRNA-binding</keyword>
<dbReference type="Gene3D" id="1.10.1900.20">
    <property type="entry name" value="Ribosomal protein L20"/>
    <property type="match status" value="1"/>
</dbReference>
<protein>
    <recommendedName>
        <fullName evidence="6 7">Large ribosomal subunit protein bL20</fullName>
    </recommendedName>
</protein>
<evidence type="ECO:0000256" key="8">
    <source>
        <dbReference type="RuleBase" id="RU000560"/>
    </source>
</evidence>
<keyword evidence="10" id="KW-1185">Reference proteome</keyword>
<evidence type="ECO:0000256" key="5">
    <source>
        <dbReference type="ARBA" id="ARBA00023274"/>
    </source>
</evidence>
<keyword evidence="4 7" id="KW-0689">Ribosomal protein</keyword>
<evidence type="ECO:0000313" key="10">
    <source>
        <dbReference type="Proteomes" id="UP001161405"/>
    </source>
</evidence>
<dbReference type="PANTHER" id="PTHR10986">
    <property type="entry name" value="39S RIBOSOMAL PROTEIN L20"/>
    <property type="match status" value="1"/>
</dbReference>
<comment type="similarity">
    <text evidence="1 7 8">Belongs to the bacterial ribosomal protein bL20 family.</text>
</comment>
<dbReference type="GO" id="GO:0005840">
    <property type="term" value="C:ribosome"/>
    <property type="evidence" value="ECO:0007669"/>
    <property type="project" value="UniProtKB-KW"/>
</dbReference>